<accession>A0ABU6XX59</accession>
<evidence type="ECO:0000313" key="2">
    <source>
        <dbReference type="EMBL" id="MED6201098.1"/>
    </source>
</evidence>
<evidence type="ECO:0000313" key="3">
    <source>
        <dbReference type="Proteomes" id="UP001341840"/>
    </source>
</evidence>
<name>A0ABU6XX59_9FABA</name>
<proteinExistence type="predicted"/>
<sequence length="122" mass="13741">MPLKFLDRLLEGIKKTPTLVSPKRQEAVSGRGSMKLIRVQKDAPGRTKSKVKADAFKGAEEAPTIKMKLAHRHLTPRQNLPLKIRKRKADAQAHKQLDINPQKMGPILKRLERQPVGSPSRL</sequence>
<reference evidence="2 3" key="1">
    <citation type="journal article" date="2023" name="Plants (Basel)">
        <title>Bridging the Gap: Combining Genomics and Transcriptomics Approaches to Understand Stylosanthes scabra, an Orphan Legume from the Brazilian Caatinga.</title>
        <authorList>
            <person name="Ferreira-Neto J.R.C."/>
            <person name="da Silva M.D."/>
            <person name="Binneck E."/>
            <person name="de Melo N.F."/>
            <person name="da Silva R.H."/>
            <person name="de Melo A.L.T.M."/>
            <person name="Pandolfi V."/>
            <person name="Bustamante F.O."/>
            <person name="Brasileiro-Vidal A.C."/>
            <person name="Benko-Iseppon A.M."/>
        </authorList>
    </citation>
    <scope>NUCLEOTIDE SEQUENCE [LARGE SCALE GENOMIC DNA]</scope>
    <source>
        <tissue evidence="2">Leaves</tissue>
    </source>
</reference>
<keyword evidence="3" id="KW-1185">Reference proteome</keyword>
<comment type="caution">
    <text evidence="2">The sequence shown here is derived from an EMBL/GenBank/DDBJ whole genome shotgun (WGS) entry which is preliminary data.</text>
</comment>
<evidence type="ECO:0000256" key="1">
    <source>
        <dbReference type="SAM" id="MobiDB-lite"/>
    </source>
</evidence>
<organism evidence="2 3">
    <name type="scientific">Stylosanthes scabra</name>
    <dbReference type="NCBI Taxonomy" id="79078"/>
    <lineage>
        <taxon>Eukaryota</taxon>
        <taxon>Viridiplantae</taxon>
        <taxon>Streptophyta</taxon>
        <taxon>Embryophyta</taxon>
        <taxon>Tracheophyta</taxon>
        <taxon>Spermatophyta</taxon>
        <taxon>Magnoliopsida</taxon>
        <taxon>eudicotyledons</taxon>
        <taxon>Gunneridae</taxon>
        <taxon>Pentapetalae</taxon>
        <taxon>rosids</taxon>
        <taxon>fabids</taxon>
        <taxon>Fabales</taxon>
        <taxon>Fabaceae</taxon>
        <taxon>Papilionoideae</taxon>
        <taxon>50 kb inversion clade</taxon>
        <taxon>dalbergioids sensu lato</taxon>
        <taxon>Dalbergieae</taxon>
        <taxon>Pterocarpus clade</taxon>
        <taxon>Stylosanthes</taxon>
    </lineage>
</organism>
<gene>
    <name evidence="2" type="ORF">PIB30_091599</name>
</gene>
<protein>
    <submittedName>
        <fullName evidence="2">Uncharacterized protein</fullName>
    </submittedName>
</protein>
<feature type="region of interest" description="Disordered" evidence="1">
    <location>
        <begin position="86"/>
        <end position="122"/>
    </location>
</feature>
<dbReference type="EMBL" id="JASCZI010213287">
    <property type="protein sequence ID" value="MED6201098.1"/>
    <property type="molecule type" value="Genomic_DNA"/>
</dbReference>
<dbReference type="Proteomes" id="UP001341840">
    <property type="component" value="Unassembled WGS sequence"/>
</dbReference>